<comment type="similarity">
    <text evidence="12">Belongs to the radical SAM superfamily. RlmN family.</text>
</comment>
<feature type="binding site" evidence="12">
    <location>
        <begin position="214"/>
        <end position="216"/>
    </location>
    <ligand>
        <name>S-adenosyl-L-methionine</name>
        <dbReference type="ChEBI" id="CHEBI:59789"/>
    </ligand>
</feature>
<dbReference type="EC" id="2.1.1.192" evidence="12"/>
<dbReference type="PIRSF" id="PIRSF006004">
    <property type="entry name" value="CHP00048"/>
    <property type="match status" value="1"/>
</dbReference>
<name>A0A842J7L3_9ACTN</name>
<feature type="binding site" evidence="12">
    <location>
        <position position="116"/>
    </location>
    <ligand>
        <name>[4Fe-4S] cluster</name>
        <dbReference type="ChEBI" id="CHEBI:49883"/>
        <note>4Fe-4S-S-AdoMet</note>
    </ligand>
</feature>
<dbReference type="GO" id="GO:0070475">
    <property type="term" value="P:rRNA base methylation"/>
    <property type="evidence" value="ECO:0007669"/>
    <property type="project" value="UniProtKB-UniRule"/>
</dbReference>
<evidence type="ECO:0000256" key="7">
    <source>
        <dbReference type="ARBA" id="ARBA00022691"/>
    </source>
</evidence>
<keyword evidence="11 12" id="KW-0411">Iron-sulfur</keyword>
<comment type="function">
    <text evidence="12">Specifically methylates position 2 of adenine 2503 in 23S rRNA and position 2 of adenine 37 in tRNAs.</text>
</comment>
<evidence type="ECO:0000313" key="14">
    <source>
        <dbReference type="EMBL" id="MBC2887972.1"/>
    </source>
</evidence>
<comment type="cofactor">
    <cofactor evidence="12">
        <name>[4Fe-4S] cluster</name>
        <dbReference type="ChEBI" id="CHEBI:49883"/>
    </cofactor>
    <text evidence="12">Binds 1 [4Fe-4S] cluster. The cluster is coordinated with 3 cysteines and an exchangeable S-adenosyl-L-methionine.</text>
</comment>
<dbReference type="GO" id="GO:0030488">
    <property type="term" value="P:tRNA methylation"/>
    <property type="evidence" value="ECO:0007669"/>
    <property type="project" value="UniProtKB-UniRule"/>
</dbReference>
<dbReference type="RefSeq" id="WP_185904367.1">
    <property type="nucleotide sequence ID" value="NZ_JACMSE010000001.1"/>
</dbReference>
<gene>
    <name evidence="12 14" type="primary">rlmN</name>
    <name evidence="14" type="ORF">H7313_01155</name>
</gene>
<reference evidence="14 15" key="1">
    <citation type="submission" date="2020-08" db="EMBL/GenBank/DDBJ databases">
        <authorList>
            <person name="Liu C."/>
            <person name="Sun Q."/>
        </authorList>
    </citation>
    <scope>NUCLEOTIDE SEQUENCE [LARGE SCALE GENOMIC DNA]</scope>
    <source>
        <strain evidence="14 15">N22</strain>
    </source>
</reference>
<dbReference type="SFLD" id="SFLDF00275">
    <property type="entry name" value="adenosine_C2_methyltransferase"/>
    <property type="match status" value="1"/>
</dbReference>
<feature type="binding site" evidence="12">
    <location>
        <position position="119"/>
    </location>
    <ligand>
        <name>[4Fe-4S] cluster</name>
        <dbReference type="ChEBI" id="CHEBI:49883"/>
        <note>4Fe-4S-S-AdoMet</note>
    </ligand>
</feature>
<feature type="active site" description="Proton acceptor" evidence="12">
    <location>
        <position position="91"/>
    </location>
</feature>
<dbReference type="HAMAP" id="MF_01849">
    <property type="entry name" value="RNA_methyltr_RlmN"/>
    <property type="match status" value="1"/>
</dbReference>
<keyword evidence="10 12" id="KW-0408">Iron</keyword>
<keyword evidence="8 12" id="KW-0819">tRNA processing</keyword>
<evidence type="ECO:0000256" key="6">
    <source>
        <dbReference type="ARBA" id="ARBA00022679"/>
    </source>
</evidence>
<protein>
    <recommendedName>
        <fullName evidence="12">Probable dual-specificity RNA methyltransferase RlmN</fullName>
        <ecNumber evidence="12">2.1.1.192</ecNumber>
    </recommendedName>
    <alternativeName>
        <fullName evidence="12">23S rRNA (adenine(2503)-C(2))-methyltransferase</fullName>
    </alternativeName>
    <alternativeName>
        <fullName evidence="12">23S rRNA m2A2503 methyltransferase</fullName>
    </alternativeName>
    <alternativeName>
        <fullName evidence="12">Ribosomal RNA large subunit methyltransferase N</fullName>
    </alternativeName>
    <alternativeName>
        <fullName evidence="12">tRNA (adenine(37)-C(2))-methyltransferase</fullName>
    </alternativeName>
    <alternativeName>
        <fullName evidence="12">tRNA m2A37 methyltransferase</fullName>
    </alternativeName>
</protein>
<dbReference type="Gene3D" id="1.10.150.530">
    <property type="match status" value="1"/>
</dbReference>
<feature type="binding site" evidence="12">
    <location>
        <position position="112"/>
    </location>
    <ligand>
        <name>[4Fe-4S] cluster</name>
        <dbReference type="ChEBI" id="CHEBI:49883"/>
        <note>4Fe-4S-S-AdoMet</note>
    </ligand>
</feature>
<dbReference type="Pfam" id="PF04055">
    <property type="entry name" value="Radical_SAM"/>
    <property type="match status" value="1"/>
</dbReference>
<accession>A0A842J7L3</accession>
<dbReference type="InterPro" id="IPR040072">
    <property type="entry name" value="Methyltransferase_A"/>
</dbReference>
<comment type="miscellaneous">
    <text evidence="12">Reaction proceeds by a ping-pong mechanism involving intermediate methylation of a conserved cysteine residue.</text>
</comment>
<proteinExistence type="inferred from homology"/>
<dbReference type="InterPro" id="IPR004383">
    <property type="entry name" value="rRNA_lsu_MTrfase_RlmN/Cfr"/>
</dbReference>
<feature type="binding site" evidence="12">
    <location>
        <begin position="159"/>
        <end position="160"/>
    </location>
    <ligand>
        <name>S-adenosyl-L-methionine</name>
        <dbReference type="ChEBI" id="CHEBI:59789"/>
    </ligand>
</feature>
<dbReference type="Proteomes" id="UP000587396">
    <property type="component" value="Unassembled WGS sequence"/>
</dbReference>
<feature type="binding site" evidence="12">
    <location>
        <position position="191"/>
    </location>
    <ligand>
        <name>S-adenosyl-L-methionine</name>
        <dbReference type="ChEBI" id="CHEBI:59789"/>
    </ligand>
</feature>
<dbReference type="PANTHER" id="PTHR30544:SF5">
    <property type="entry name" value="RADICAL SAM CORE DOMAIN-CONTAINING PROTEIN"/>
    <property type="match status" value="1"/>
</dbReference>
<evidence type="ECO:0000256" key="5">
    <source>
        <dbReference type="ARBA" id="ARBA00022603"/>
    </source>
</evidence>
<keyword evidence="3 12" id="KW-0963">Cytoplasm</keyword>
<dbReference type="GO" id="GO:0005737">
    <property type="term" value="C:cytoplasm"/>
    <property type="evidence" value="ECO:0007669"/>
    <property type="project" value="UniProtKB-SubCell"/>
</dbReference>
<dbReference type="GO" id="GO:0019843">
    <property type="term" value="F:rRNA binding"/>
    <property type="evidence" value="ECO:0007669"/>
    <property type="project" value="UniProtKB-UniRule"/>
</dbReference>
<dbReference type="GO" id="GO:0000049">
    <property type="term" value="F:tRNA binding"/>
    <property type="evidence" value="ECO:0007669"/>
    <property type="project" value="UniProtKB-UniRule"/>
</dbReference>
<comment type="catalytic activity">
    <reaction evidence="12">
        <text>adenosine(2503) in 23S rRNA + 2 reduced [2Fe-2S]-[ferredoxin] + 2 S-adenosyl-L-methionine = 2-methyladenosine(2503) in 23S rRNA + 5'-deoxyadenosine + L-methionine + 2 oxidized [2Fe-2S]-[ferredoxin] + S-adenosyl-L-homocysteine</text>
        <dbReference type="Rhea" id="RHEA:42916"/>
        <dbReference type="Rhea" id="RHEA-COMP:10000"/>
        <dbReference type="Rhea" id="RHEA-COMP:10001"/>
        <dbReference type="Rhea" id="RHEA-COMP:10152"/>
        <dbReference type="Rhea" id="RHEA-COMP:10282"/>
        <dbReference type="ChEBI" id="CHEBI:17319"/>
        <dbReference type="ChEBI" id="CHEBI:33737"/>
        <dbReference type="ChEBI" id="CHEBI:33738"/>
        <dbReference type="ChEBI" id="CHEBI:57844"/>
        <dbReference type="ChEBI" id="CHEBI:57856"/>
        <dbReference type="ChEBI" id="CHEBI:59789"/>
        <dbReference type="ChEBI" id="CHEBI:74411"/>
        <dbReference type="ChEBI" id="CHEBI:74497"/>
        <dbReference type="EC" id="2.1.1.192"/>
    </reaction>
</comment>
<dbReference type="Pfam" id="PF21016">
    <property type="entry name" value="RlmN_N"/>
    <property type="match status" value="1"/>
</dbReference>
<evidence type="ECO:0000256" key="3">
    <source>
        <dbReference type="ARBA" id="ARBA00022490"/>
    </source>
</evidence>
<evidence type="ECO:0000256" key="12">
    <source>
        <dbReference type="HAMAP-Rule" id="MF_01849"/>
    </source>
</evidence>
<dbReference type="AlphaFoldDB" id="A0A842J7L3"/>
<dbReference type="InterPro" id="IPR007197">
    <property type="entry name" value="rSAM"/>
</dbReference>
<dbReference type="GO" id="GO:0002935">
    <property type="term" value="F:tRNA (adenine(37)-C2)-methyltransferase activity"/>
    <property type="evidence" value="ECO:0007669"/>
    <property type="project" value="UniProtKB-UniRule"/>
</dbReference>
<keyword evidence="6 12" id="KW-0808">Transferase</keyword>
<dbReference type="InterPro" id="IPR048641">
    <property type="entry name" value="RlmN_N"/>
</dbReference>
<comment type="catalytic activity">
    <reaction evidence="12">
        <text>adenosine(37) in tRNA + 2 reduced [2Fe-2S]-[ferredoxin] + 2 S-adenosyl-L-methionine = 2-methyladenosine(37) in tRNA + 5'-deoxyadenosine + L-methionine + 2 oxidized [2Fe-2S]-[ferredoxin] + S-adenosyl-L-homocysteine</text>
        <dbReference type="Rhea" id="RHEA:43332"/>
        <dbReference type="Rhea" id="RHEA-COMP:10000"/>
        <dbReference type="Rhea" id="RHEA-COMP:10001"/>
        <dbReference type="Rhea" id="RHEA-COMP:10162"/>
        <dbReference type="Rhea" id="RHEA-COMP:10485"/>
        <dbReference type="ChEBI" id="CHEBI:17319"/>
        <dbReference type="ChEBI" id="CHEBI:33737"/>
        <dbReference type="ChEBI" id="CHEBI:33738"/>
        <dbReference type="ChEBI" id="CHEBI:57844"/>
        <dbReference type="ChEBI" id="CHEBI:57856"/>
        <dbReference type="ChEBI" id="CHEBI:59789"/>
        <dbReference type="ChEBI" id="CHEBI:74411"/>
        <dbReference type="ChEBI" id="CHEBI:74497"/>
        <dbReference type="EC" id="2.1.1.192"/>
    </reaction>
</comment>
<evidence type="ECO:0000256" key="9">
    <source>
        <dbReference type="ARBA" id="ARBA00022723"/>
    </source>
</evidence>
<keyword evidence="12" id="KW-1015">Disulfide bond</keyword>
<dbReference type="SFLD" id="SFLDS00029">
    <property type="entry name" value="Radical_SAM"/>
    <property type="match status" value="1"/>
</dbReference>
<dbReference type="NCBIfam" id="TIGR00048">
    <property type="entry name" value="rRNA_mod_RlmN"/>
    <property type="match status" value="1"/>
</dbReference>
<evidence type="ECO:0000256" key="11">
    <source>
        <dbReference type="ARBA" id="ARBA00023014"/>
    </source>
</evidence>
<keyword evidence="4 12" id="KW-0698">rRNA processing</keyword>
<keyword evidence="7 12" id="KW-0949">S-adenosyl-L-methionine</keyword>
<keyword evidence="5 12" id="KW-0489">Methyltransferase</keyword>
<organism evidence="14 15">
    <name type="scientific">Gordonibacter massiliensis</name>
    <name type="common">ex Traore et al. 2017</name>
    <dbReference type="NCBI Taxonomy" id="1841863"/>
    <lineage>
        <taxon>Bacteria</taxon>
        <taxon>Bacillati</taxon>
        <taxon>Actinomycetota</taxon>
        <taxon>Coriobacteriia</taxon>
        <taxon>Eggerthellales</taxon>
        <taxon>Eggerthellaceae</taxon>
        <taxon>Gordonibacter</taxon>
    </lineage>
</organism>
<dbReference type="InterPro" id="IPR013785">
    <property type="entry name" value="Aldolase_TIM"/>
</dbReference>
<dbReference type="InterPro" id="IPR058240">
    <property type="entry name" value="rSAM_sf"/>
</dbReference>
<dbReference type="EMBL" id="JACMSE010000001">
    <property type="protein sequence ID" value="MBC2887972.1"/>
    <property type="molecule type" value="Genomic_DNA"/>
</dbReference>
<feature type="binding site" evidence="12">
    <location>
        <position position="290"/>
    </location>
    <ligand>
        <name>S-adenosyl-L-methionine</name>
        <dbReference type="ChEBI" id="CHEBI:59789"/>
    </ligand>
</feature>
<evidence type="ECO:0000256" key="10">
    <source>
        <dbReference type="ARBA" id="ARBA00023004"/>
    </source>
</evidence>
<keyword evidence="15" id="KW-1185">Reference proteome</keyword>
<dbReference type="FunFam" id="3.20.20.70:FF:000014">
    <property type="entry name" value="Probable dual-specificity RNA methyltransferase RlmN"/>
    <property type="match status" value="1"/>
</dbReference>
<sequence>MTKPIKSFTIDELQDLMKDLKQPAFRKKQLIEWLYLHHVDNYDDMTNLPSSLRDSLAREHPLYVPTIADMQTSIDGTKKFVLSFYDGACVETVAIPSNDGRLTVCCSTQAGCPMGCAFCATGKEGFTRNLSAGEIVDQIFIVQDHMEKRVSNIVVMGQGEPFLNYDHTLSALRTLNDEKLLSIGARHITISTCGIIPGIDRLGNEPEQFTLAVSLHAALQHTRDTIMPGVSKYPLINLKAALLKYVEHTNRRITLEYAMIQGVNDSAADLEALVDFCTELLCHINLIPLNEVEGSEFQPSSSKTMEYWHMMLNKHRIETTVRNSRGSDIAGACGQLKNALKTR</sequence>
<dbReference type="SUPFAM" id="SSF102114">
    <property type="entry name" value="Radical SAM enzymes"/>
    <property type="match status" value="1"/>
</dbReference>
<evidence type="ECO:0000256" key="1">
    <source>
        <dbReference type="ARBA" id="ARBA00004496"/>
    </source>
</evidence>
<evidence type="ECO:0000256" key="4">
    <source>
        <dbReference type="ARBA" id="ARBA00022552"/>
    </source>
</evidence>
<evidence type="ECO:0000313" key="15">
    <source>
        <dbReference type="Proteomes" id="UP000587396"/>
    </source>
</evidence>
<feature type="active site" description="S-methylcysteine intermediate" evidence="12">
    <location>
        <position position="333"/>
    </location>
</feature>
<evidence type="ECO:0000259" key="13">
    <source>
        <dbReference type="PROSITE" id="PS51918"/>
    </source>
</evidence>
<comment type="caution">
    <text evidence="12">Lacks conserved residue(s) required for the propagation of feature annotation.</text>
</comment>
<dbReference type="GO" id="GO:0051539">
    <property type="term" value="F:4 iron, 4 sulfur cluster binding"/>
    <property type="evidence" value="ECO:0007669"/>
    <property type="project" value="UniProtKB-UniRule"/>
</dbReference>
<evidence type="ECO:0000256" key="8">
    <source>
        <dbReference type="ARBA" id="ARBA00022694"/>
    </source>
</evidence>
<feature type="domain" description="Radical SAM core" evidence="13">
    <location>
        <begin position="98"/>
        <end position="330"/>
    </location>
</feature>
<dbReference type="GO" id="GO:0046872">
    <property type="term" value="F:metal ion binding"/>
    <property type="evidence" value="ECO:0007669"/>
    <property type="project" value="UniProtKB-KW"/>
</dbReference>
<dbReference type="PROSITE" id="PS51918">
    <property type="entry name" value="RADICAL_SAM"/>
    <property type="match status" value="1"/>
</dbReference>
<dbReference type="Gene3D" id="3.20.20.70">
    <property type="entry name" value="Aldolase class I"/>
    <property type="match status" value="1"/>
</dbReference>
<keyword evidence="2 12" id="KW-0004">4Fe-4S</keyword>
<keyword evidence="9 12" id="KW-0479">Metal-binding</keyword>
<evidence type="ECO:0000256" key="2">
    <source>
        <dbReference type="ARBA" id="ARBA00022485"/>
    </source>
</evidence>
<dbReference type="SFLD" id="SFLDG01062">
    <property type="entry name" value="methyltransferase_(Class_A)"/>
    <property type="match status" value="1"/>
</dbReference>
<dbReference type="PANTHER" id="PTHR30544">
    <property type="entry name" value="23S RRNA METHYLTRANSFERASE"/>
    <property type="match status" value="1"/>
</dbReference>
<dbReference type="InterPro" id="IPR027492">
    <property type="entry name" value="RNA_MTrfase_RlmN"/>
</dbReference>
<dbReference type="CDD" id="cd01335">
    <property type="entry name" value="Radical_SAM"/>
    <property type="match status" value="1"/>
</dbReference>
<comment type="subcellular location">
    <subcellularLocation>
        <location evidence="1 12">Cytoplasm</location>
    </subcellularLocation>
</comment>
<dbReference type="GO" id="GO:0070040">
    <property type="term" value="F:rRNA (adenine(2503)-C2-)-methyltransferase activity"/>
    <property type="evidence" value="ECO:0007669"/>
    <property type="project" value="UniProtKB-UniRule"/>
</dbReference>
<comment type="caution">
    <text evidence="14">The sequence shown here is derived from an EMBL/GenBank/DDBJ whole genome shotgun (WGS) entry which is preliminary data.</text>
</comment>